<dbReference type="Gene3D" id="1.10.418.10">
    <property type="entry name" value="Calponin-like domain"/>
    <property type="match status" value="1"/>
</dbReference>
<dbReference type="InterPro" id="IPR031865">
    <property type="entry name" value="DUF4757"/>
</dbReference>
<dbReference type="GO" id="GO:0051893">
    <property type="term" value="P:regulation of focal adhesion assembly"/>
    <property type="evidence" value="ECO:0007669"/>
    <property type="project" value="TreeGrafter"/>
</dbReference>
<feature type="region of interest" description="Disordered" evidence="6">
    <location>
        <begin position="498"/>
        <end position="581"/>
    </location>
</feature>
<feature type="compositionally biased region" description="Polar residues" evidence="6">
    <location>
        <begin position="529"/>
        <end position="540"/>
    </location>
</feature>
<feature type="region of interest" description="Disordered" evidence="6">
    <location>
        <begin position="106"/>
        <end position="239"/>
    </location>
</feature>
<feature type="compositionally biased region" description="Low complexity" evidence="6">
    <location>
        <begin position="761"/>
        <end position="774"/>
    </location>
</feature>
<keyword evidence="5" id="KW-0175">Coiled coil</keyword>
<evidence type="ECO:0000259" key="7">
    <source>
        <dbReference type="PROSITE" id="PS50023"/>
    </source>
</evidence>
<dbReference type="Gene3D" id="2.10.110.10">
    <property type="entry name" value="Cysteine Rich Protein"/>
    <property type="match status" value="1"/>
</dbReference>
<dbReference type="Proteomes" id="UP000053760">
    <property type="component" value="Unassembled WGS sequence"/>
</dbReference>
<feature type="compositionally biased region" description="Polar residues" evidence="6">
    <location>
        <begin position="807"/>
        <end position="818"/>
    </location>
</feature>
<feature type="region of interest" description="Disordered" evidence="6">
    <location>
        <begin position="427"/>
        <end position="448"/>
    </location>
</feature>
<dbReference type="CDD" id="cd08368">
    <property type="entry name" value="LIM"/>
    <property type="match status" value="1"/>
</dbReference>
<evidence type="ECO:0000256" key="3">
    <source>
        <dbReference type="ARBA" id="ARBA00023038"/>
    </source>
</evidence>
<feature type="coiled-coil region" evidence="5">
    <location>
        <begin position="706"/>
        <end position="747"/>
    </location>
</feature>
<dbReference type="PANTHER" id="PTHR15551:SF3">
    <property type="entry name" value="LIM AND CALPONIN HOMOLOGY DOMAINS-CONTAINING PROTEIN 1"/>
    <property type="match status" value="1"/>
</dbReference>
<feature type="compositionally biased region" description="Basic and acidic residues" evidence="6">
    <location>
        <begin position="150"/>
        <end position="181"/>
    </location>
</feature>
<feature type="compositionally biased region" description="Basic and acidic residues" evidence="6">
    <location>
        <begin position="789"/>
        <end position="804"/>
    </location>
</feature>
<proteinExistence type="predicted"/>
<dbReference type="InterPro" id="IPR036872">
    <property type="entry name" value="CH_dom_sf"/>
</dbReference>
<keyword evidence="9" id="KW-1185">Reference proteome</keyword>
<evidence type="ECO:0000313" key="9">
    <source>
        <dbReference type="Proteomes" id="UP000053760"/>
    </source>
</evidence>
<feature type="region of interest" description="Disordered" evidence="6">
    <location>
        <begin position="761"/>
        <end position="848"/>
    </location>
</feature>
<evidence type="ECO:0000256" key="2">
    <source>
        <dbReference type="ARBA" id="ARBA00022833"/>
    </source>
</evidence>
<feature type="coiled-coil region" evidence="5">
    <location>
        <begin position="295"/>
        <end position="358"/>
    </location>
</feature>
<feature type="compositionally biased region" description="Polar residues" evidence="6">
    <location>
        <begin position="775"/>
        <end position="788"/>
    </location>
</feature>
<dbReference type="EMBL" id="KL448105">
    <property type="protein sequence ID" value="KFO80362.1"/>
    <property type="molecule type" value="Genomic_DNA"/>
</dbReference>
<feature type="compositionally biased region" description="Low complexity" evidence="6">
    <location>
        <begin position="918"/>
        <end position="931"/>
    </location>
</feature>
<evidence type="ECO:0000256" key="4">
    <source>
        <dbReference type="PROSITE-ProRule" id="PRU00125"/>
    </source>
</evidence>
<sequence>DNIILFLRGCKELGLKESQLFDPGDLQDTSNRVTIKNIDYSRKLKNVLVTIYWLGKVANNCTSYSGSTLNLKEFEGLLAQMRKETEDIESPKRSIRDSGYIDCWDSERSDSLSPPRHGRDDSFDSLDSFGSRSQQTPSPDVVLRGSSDGRGSDSETDLPHRKMPDVKKDDMLARRTSHGEPKSAVPFNQYLPNKSNQTFYVPAPLRKKKAEREDYRKSWSTATSPLGDRPFRFGSRAPVSDDAESMSMFDMRCEEEAVTQPHSKARHEKLQNIHNQLKEDETRWQDDLARWKSRRRSASQDLIKKEAERKKMERLLSGEGTNERRKSIKTYREIVEEKERRERELHEAYKNAKSQEEAESILQQYIERFTISEAVLERLQMPKILERSHSVEPNSPLKDPNPLRYLRQQSLPAPKFTATIEATIVPTTELEPSGSTGPTSPSKSVVSKAVPMLTPKPYSQPKNTQEVLKNFKVDGKVNMNGENVNGVDEKDKECTTVIFTPSPSRSLKFDGVARGDRPSVELKKDPSSVELSLQRPATQSVHKEPTASPVEADKASSQQVEASPGNAGPVSLACPSPDQKQFKSTAACASPVVKRLEFLPSPVSSEEAVLSEKDVKKPEMEQQKEAELPATVEMTKPKALEQEGSVVLPFLKKLPETSQVTLQNSVLQADSDNGDKSNLVFPSCKRFNFWSWDPEEERKRQERWQHEQERLLQEKYQKEQDKLKQEWEKAQREVEEEERRYYEEERKIIEDTVVPFIVSSNSAELLSSSSSTTEGNKTVNTTDSNSSPEEGKQKEVTRQKKLLWEQDSISSSKSNENELWQEKRSGNKVLSGRPETGILKGGEQEHQVPMMERSSPARLNLPLTQDVSWNQQFLTKQSPHRAENIWQKQFLGQSAGQQPCSAGEVSRAGYHENFRSGPSSPCSPAAPSHSPNRSVSGKKLCSTCGLPLGKGAAMIIETLGLYFHIQCFRCGICKGQLGDTTSGTDVRIRNGLLNCNDCYIRSRS</sequence>
<feature type="region of interest" description="Disordered" evidence="6">
    <location>
        <begin position="607"/>
        <end position="637"/>
    </location>
</feature>
<keyword evidence="2 4" id="KW-0862">Zinc</keyword>
<feature type="domain" description="LIM zinc-binding" evidence="7">
    <location>
        <begin position="939"/>
        <end position="1004"/>
    </location>
</feature>
<protein>
    <submittedName>
        <fullName evidence="8">LIM and calponin homology domains-containing protein 1</fullName>
    </submittedName>
</protein>
<dbReference type="PROSITE" id="PS00478">
    <property type="entry name" value="LIM_DOMAIN_1"/>
    <property type="match status" value="1"/>
</dbReference>
<reference evidence="8 9" key="1">
    <citation type="submission" date="2014-04" db="EMBL/GenBank/DDBJ databases">
        <title>Genome evolution of avian class.</title>
        <authorList>
            <person name="Zhang G."/>
            <person name="Li C."/>
        </authorList>
    </citation>
    <scope>NUCLEOTIDE SEQUENCE [LARGE SCALE GENOMIC DNA]</scope>
    <source>
        <strain evidence="8">BGI_N303</strain>
    </source>
</reference>
<feature type="compositionally biased region" description="Basic and acidic residues" evidence="6">
    <location>
        <begin position="507"/>
        <end position="527"/>
    </location>
</feature>
<dbReference type="STRING" id="55661.A0A091H236"/>
<dbReference type="AlphaFoldDB" id="A0A091H236"/>
<dbReference type="PANTHER" id="PTHR15551">
    <property type="entry name" value="LIM DOMAIN ONLY 7"/>
    <property type="match status" value="1"/>
</dbReference>
<keyword evidence="1 4" id="KW-0479">Metal-binding</keyword>
<evidence type="ECO:0000256" key="6">
    <source>
        <dbReference type="SAM" id="MobiDB-lite"/>
    </source>
</evidence>
<dbReference type="SMART" id="SM00132">
    <property type="entry name" value="LIM"/>
    <property type="match status" value="1"/>
</dbReference>
<feature type="compositionally biased region" description="Basic and acidic residues" evidence="6">
    <location>
        <begin position="610"/>
        <end position="627"/>
    </location>
</feature>
<name>A0A091H236_CUCCA</name>
<organism evidence="8 9">
    <name type="scientific">Cuculus canorus</name>
    <name type="common">Common cuckoo</name>
    <dbReference type="NCBI Taxonomy" id="55661"/>
    <lineage>
        <taxon>Eukaryota</taxon>
        <taxon>Metazoa</taxon>
        <taxon>Chordata</taxon>
        <taxon>Craniata</taxon>
        <taxon>Vertebrata</taxon>
        <taxon>Euteleostomi</taxon>
        <taxon>Archelosauria</taxon>
        <taxon>Archosauria</taxon>
        <taxon>Dinosauria</taxon>
        <taxon>Saurischia</taxon>
        <taxon>Theropoda</taxon>
        <taxon>Coelurosauria</taxon>
        <taxon>Aves</taxon>
        <taxon>Neognathae</taxon>
        <taxon>Neoaves</taxon>
        <taxon>Otidimorphae</taxon>
        <taxon>Cuculiformes</taxon>
        <taxon>Cuculidae</taxon>
        <taxon>Cuculus</taxon>
    </lineage>
</organism>
<evidence type="ECO:0000313" key="8">
    <source>
        <dbReference type="EMBL" id="KFO80362.1"/>
    </source>
</evidence>
<dbReference type="Pfam" id="PF15949">
    <property type="entry name" value="DUF4757"/>
    <property type="match status" value="1"/>
</dbReference>
<dbReference type="InterPro" id="IPR001781">
    <property type="entry name" value="Znf_LIM"/>
</dbReference>
<dbReference type="GO" id="GO:0032034">
    <property type="term" value="F:myosin II head/neck binding"/>
    <property type="evidence" value="ECO:0007669"/>
    <property type="project" value="TreeGrafter"/>
</dbReference>
<dbReference type="FunFam" id="2.10.110.10:FF:000041">
    <property type="entry name" value="LIM and calponin homology domains 1"/>
    <property type="match status" value="1"/>
</dbReference>
<dbReference type="GO" id="GO:0046872">
    <property type="term" value="F:metal ion binding"/>
    <property type="evidence" value="ECO:0007669"/>
    <property type="project" value="UniProtKB-KW"/>
</dbReference>
<dbReference type="Pfam" id="PF00412">
    <property type="entry name" value="LIM"/>
    <property type="match status" value="1"/>
</dbReference>
<feature type="region of interest" description="Disordered" evidence="6">
    <location>
        <begin position="913"/>
        <end position="933"/>
    </location>
</feature>
<keyword evidence="3 4" id="KW-0440">LIM domain</keyword>
<evidence type="ECO:0000256" key="5">
    <source>
        <dbReference type="SAM" id="Coils"/>
    </source>
</evidence>
<evidence type="ECO:0000256" key="1">
    <source>
        <dbReference type="ARBA" id="ARBA00022723"/>
    </source>
</evidence>
<feature type="non-terminal residue" evidence="8">
    <location>
        <position position="1004"/>
    </location>
</feature>
<dbReference type="SUPFAM" id="SSF47576">
    <property type="entry name" value="Calponin-homology domain, CH-domain"/>
    <property type="match status" value="1"/>
</dbReference>
<dbReference type="PROSITE" id="PS50023">
    <property type="entry name" value="LIM_DOMAIN_2"/>
    <property type="match status" value="1"/>
</dbReference>
<dbReference type="GO" id="GO:0001725">
    <property type="term" value="C:stress fiber"/>
    <property type="evidence" value="ECO:0007669"/>
    <property type="project" value="TreeGrafter"/>
</dbReference>
<feature type="compositionally biased region" description="Polar residues" evidence="6">
    <location>
        <begin position="190"/>
        <end position="199"/>
    </location>
</feature>
<accession>A0A091H236</accession>
<dbReference type="GO" id="GO:0051496">
    <property type="term" value="P:positive regulation of stress fiber assembly"/>
    <property type="evidence" value="ECO:0007669"/>
    <property type="project" value="TreeGrafter"/>
</dbReference>
<feature type="non-terminal residue" evidence="8">
    <location>
        <position position="1"/>
    </location>
</feature>
<feature type="compositionally biased region" description="Low complexity" evidence="6">
    <location>
        <begin position="433"/>
        <end position="448"/>
    </location>
</feature>
<gene>
    <name evidence="8" type="ORF">N303_08377</name>
</gene>